<evidence type="ECO:0000313" key="1">
    <source>
        <dbReference type="EMBL" id="KAK7269161.1"/>
    </source>
</evidence>
<sequence length="66" mass="7761">MDLRRFFSIAVKGGHKRFHTIFMVCFLFIVLKEKKTKIFINFGPSIFFHRLTLTIVQIPPPPPKTL</sequence>
<proteinExistence type="predicted"/>
<dbReference type="EMBL" id="JAYWIO010000004">
    <property type="protein sequence ID" value="KAK7269161.1"/>
    <property type="molecule type" value="Genomic_DNA"/>
</dbReference>
<accession>A0AAN9F7P7</accession>
<comment type="caution">
    <text evidence="1">The sequence shown here is derived from an EMBL/GenBank/DDBJ whole genome shotgun (WGS) entry which is preliminary data.</text>
</comment>
<dbReference type="Proteomes" id="UP001372338">
    <property type="component" value="Unassembled WGS sequence"/>
</dbReference>
<gene>
    <name evidence="1" type="ORF">RIF29_21877</name>
</gene>
<name>A0AAN9F7P7_CROPI</name>
<evidence type="ECO:0000313" key="2">
    <source>
        <dbReference type="Proteomes" id="UP001372338"/>
    </source>
</evidence>
<organism evidence="1 2">
    <name type="scientific">Crotalaria pallida</name>
    <name type="common">Smooth rattlebox</name>
    <name type="synonym">Crotalaria striata</name>
    <dbReference type="NCBI Taxonomy" id="3830"/>
    <lineage>
        <taxon>Eukaryota</taxon>
        <taxon>Viridiplantae</taxon>
        <taxon>Streptophyta</taxon>
        <taxon>Embryophyta</taxon>
        <taxon>Tracheophyta</taxon>
        <taxon>Spermatophyta</taxon>
        <taxon>Magnoliopsida</taxon>
        <taxon>eudicotyledons</taxon>
        <taxon>Gunneridae</taxon>
        <taxon>Pentapetalae</taxon>
        <taxon>rosids</taxon>
        <taxon>fabids</taxon>
        <taxon>Fabales</taxon>
        <taxon>Fabaceae</taxon>
        <taxon>Papilionoideae</taxon>
        <taxon>50 kb inversion clade</taxon>
        <taxon>genistoids sensu lato</taxon>
        <taxon>core genistoids</taxon>
        <taxon>Crotalarieae</taxon>
        <taxon>Crotalaria</taxon>
    </lineage>
</organism>
<keyword evidence="2" id="KW-1185">Reference proteome</keyword>
<reference evidence="1 2" key="1">
    <citation type="submission" date="2024-01" db="EMBL/GenBank/DDBJ databases">
        <title>The genomes of 5 underutilized Papilionoideae crops provide insights into root nodulation and disease resistanc.</title>
        <authorList>
            <person name="Yuan L."/>
        </authorList>
    </citation>
    <scope>NUCLEOTIDE SEQUENCE [LARGE SCALE GENOMIC DNA]</scope>
    <source>
        <strain evidence="1">ZHUSHIDOU_FW_LH</strain>
        <tissue evidence="1">Leaf</tissue>
    </source>
</reference>
<protein>
    <submittedName>
        <fullName evidence="1">Uncharacterized protein</fullName>
    </submittedName>
</protein>
<dbReference type="AlphaFoldDB" id="A0AAN9F7P7"/>